<dbReference type="Gene3D" id="1.20.5.170">
    <property type="match status" value="1"/>
</dbReference>
<dbReference type="AlphaFoldDB" id="A0A9D3YC32"/>
<dbReference type="Proteomes" id="UP000828390">
    <property type="component" value="Unassembled WGS sequence"/>
</dbReference>
<organism evidence="3 4">
    <name type="scientific">Dreissena polymorpha</name>
    <name type="common">Zebra mussel</name>
    <name type="synonym">Mytilus polymorpha</name>
    <dbReference type="NCBI Taxonomy" id="45954"/>
    <lineage>
        <taxon>Eukaryota</taxon>
        <taxon>Metazoa</taxon>
        <taxon>Spiralia</taxon>
        <taxon>Lophotrochozoa</taxon>
        <taxon>Mollusca</taxon>
        <taxon>Bivalvia</taxon>
        <taxon>Autobranchia</taxon>
        <taxon>Heteroconchia</taxon>
        <taxon>Euheterodonta</taxon>
        <taxon>Imparidentia</taxon>
        <taxon>Neoheterodontei</taxon>
        <taxon>Myida</taxon>
        <taxon>Dreissenoidea</taxon>
        <taxon>Dreissenidae</taxon>
        <taxon>Dreissena</taxon>
    </lineage>
</organism>
<reference evidence="3" key="1">
    <citation type="journal article" date="2019" name="bioRxiv">
        <title>The Genome of the Zebra Mussel, Dreissena polymorpha: A Resource for Invasive Species Research.</title>
        <authorList>
            <person name="McCartney M.A."/>
            <person name="Auch B."/>
            <person name="Kono T."/>
            <person name="Mallez S."/>
            <person name="Zhang Y."/>
            <person name="Obille A."/>
            <person name="Becker A."/>
            <person name="Abrahante J.E."/>
            <person name="Garbe J."/>
            <person name="Badalamenti J.P."/>
            <person name="Herman A."/>
            <person name="Mangelson H."/>
            <person name="Liachko I."/>
            <person name="Sullivan S."/>
            <person name="Sone E.D."/>
            <person name="Koren S."/>
            <person name="Silverstein K.A.T."/>
            <person name="Beckman K.B."/>
            <person name="Gohl D.M."/>
        </authorList>
    </citation>
    <scope>NUCLEOTIDE SEQUENCE</scope>
    <source>
        <strain evidence="3">Duluth1</strain>
        <tissue evidence="3">Whole animal</tissue>
    </source>
</reference>
<keyword evidence="2" id="KW-1133">Transmembrane helix</keyword>
<evidence type="ECO:0000256" key="2">
    <source>
        <dbReference type="SAM" id="Phobius"/>
    </source>
</evidence>
<evidence type="ECO:0000256" key="1">
    <source>
        <dbReference type="SAM" id="Coils"/>
    </source>
</evidence>
<proteinExistence type="predicted"/>
<feature type="transmembrane region" description="Helical" evidence="2">
    <location>
        <begin position="176"/>
        <end position="203"/>
    </location>
</feature>
<reference evidence="3" key="2">
    <citation type="submission" date="2020-11" db="EMBL/GenBank/DDBJ databases">
        <authorList>
            <person name="McCartney M.A."/>
            <person name="Auch B."/>
            <person name="Kono T."/>
            <person name="Mallez S."/>
            <person name="Becker A."/>
            <person name="Gohl D.M."/>
            <person name="Silverstein K.A.T."/>
            <person name="Koren S."/>
            <person name="Bechman K.B."/>
            <person name="Herman A."/>
            <person name="Abrahante J.E."/>
            <person name="Garbe J."/>
        </authorList>
    </citation>
    <scope>NUCLEOTIDE SEQUENCE</scope>
    <source>
        <strain evidence="3">Duluth1</strain>
        <tissue evidence="3">Whole animal</tissue>
    </source>
</reference>
<feature type="coiled-coil region" evidence="1">
    <location>
        <begin position="115"/>
        <end position="170"/>
    </location>
</feature>
<protein>
    <submittedName>
        <fullName evidence="3">Uncharacterized protein</fullName>
    </submittedName>
</protein>
<name>A0A9D3YC32_DREPO</name>
<comment type="caution">
    <text evidence="3">The sequence shown here is derived from an EMBL/GenBank/DDBJ whole genome shotgun (WGS) entry which is preliminary data.</text>
</comment>
<keyword evidence="2" id="KW-0812">Transmembrane</keyword>
<gene>
    <name evidence="3" type="ORF">DPMN_085128</name>
</gene>
<sequence>MQGNRAERFKQIFVNLTSECCKLSVDTDLKDSVLRIVNGGQEHVNTWNDSIRHSCWGIYQQKVVITRSQTVHDVDTSAVSNAMSKMIDSVRKANNIESSYMSQIRECLEKCKGLTRIKQETIEGYERNIADLENKIRIAETAIKTLQREATEFNELADRLDDRARELDNKWWFTKIATVVIGALLVTLTAGLILTVAAVAFLGNFNLNTASGCRDGAREARQKAKEKGYEIARLRSNVQAYQGEVTELQEKIPIVKADIDTINRIERELINLIQEIESLDIQRSSDHVLGMLQFCAVRLTHVEADSQLQDFKVEWTTMERQLTECSMPFSDFIF</sequence>
<feature type="coiled-coil region" evidence="1">
    <location>
        <begin position="231"/>
        <end position="282"/>
    </location>
</feature>
<dbReference type="EMBL" id="JAIWYP010000016">
    <property type="protein sequence ID" value="KAH3697623.1"/>
    <property type="molecule type" value="Genomic_DNA"/>
</dbReference>
<keyword evidence="2" id="KW-0472">Membrane</keyword>
<evidence type="ECO:0000313" key="3">
    <source>
        <dbReference type="EMBL" id="KAH3697623.1"/>
    </source>
</evidence>
<accession>A0A9D3YC32</accession>
<keyword evidence="4" id="KW-1185">Reference proteome</keyword>
<keyword evidence="1" id="KW-0175">Coiled coil</keyword>
<evidence type="ECO:0000313" key="4">
    <source>
        <dbReference type="Proteomes" id="UP000828390"/>
    </source>
</evidence>